<gene>
    <name evidence="1" type="ordered locus">Os02g0646700</name>
    <name evidence="1" type="ORF">OSNPB_020646700</name>
</gene>
<dbReference type="PaxDb" id="39947-A0A0P0VME9"/>
<dbReference type="EMBL" id="AP014958">
    <property type="protein sequence ID" value="BAS80030.1"/>
    <property type="molecule type" value="Genomic_DNA"/>
</dbReference>
<protein>
    <submittedName>
        <fullName evidence="1">Os02g0646700 protein</fullName>
    </submittedName>
</protein>
<reference evidence="2" key="1">
    <citation type="journal article" date="2005" name="Nature">
        <title>The map-based sequence of the rice genome.</title>
        <authorList>
            <consortium name="International rice genome sequencing project (IRGSP)"/>
            <person name="Matsumoto T."/>
            <person name="Wu J."/>
            <person name="Kanamori H."/>
            <person name="Katayose Y."/>
            <person name="Fujisawa M."/>
            <person name="Namiki N."/>
            <person name="Mizuno H."/>
            <person name="Yamamoto K."/>
            <person name="Antonio B.A."/>
            <person name="Baba T."/>
            <person name="Sakata K."/>
            <person name="Nagamura Y."/>
            <person name="Aoki H."/>
            <person name="Arikawa K."/>
            <person name="Arita K."/>
            <person name="Bito T."/>
            <person name="Chiden Y."/>
            <person name="Fujitsuka N."/>
            <person name="Fukunaka R."/>
            <person name="Hamada M."/>
            <person name="Harada C."/>
            <person name="Hayashi A."/>
            <person name="Hijishita S."/>
            <person name="Honda M."/>
            <person name="Hosokawa S."/>
            <person name="Ichikawa Y."/>
            <person name="Idonuma A."/>
            <person name="Iijima M."/>
            <person name="Ikeda M."/>
            <person name="Ikeno M."/>
            <person name="Ito K."/>
            <person name="Ito S."/>
            <person name="Ito T."/>
            <person name="Ito Y."/>
            <person name="Ito Y."/>
            <person name="Iwabuchi A."/>
            <person name="Kamiya K."/>
            <person name="Karasawa W."/>
            <person name="Kurita K."/>
            <person name="Katagiri S."/>
            <person name="Kikuta A."/>
            <person name="Kobayashi H."/>
            <person name="Kobayashi N."/>
            <person name="Machita K."/>
            <person name="Maehara T."/>
            <person name="Masukawa M."/>
            <person name="Mizubayashi T."/>
            <person name="Mukai Y."/>
            <person name="Nagasaki H."/>
            <person name="Nagata Y."/>
            <person name="Naito S."/>
            <person name="Nakashima M."/>
            <person name="Nakama Y."/>
            <person name="Nakamichi Y."/>
            <person name="Nakamura M."/>
            <person name="Meguro A."/>
            <person name="Negishi M."/>
            <person name="Ohta I."/>
            <person name="Ohta T."/>
            <person name="Okamoto M."/>
            <person name="Ono N."/>
            <person name="Saji S."/>
            <person name="Sakaguchi M."/>
            <person name="Sakai K."/>
            <person name="Shibata M."/>
            <person name="Shimokawa T."/>
            <person name="Song J."/>
            <person name="Takazaki Y."/>
            <person name="Terasawa K."/>
            <person name="Tsugane M."/>
            <person name="Tsuji K."/>
            <person name="Ueda S."/>
            <person name="Waki K."/>
            <person name="Yamagata H."/>
            <person name="Yamamoto M."/>
            <person name="Yamamoto S."/>
            <person name="Yamane H."/>
            <person name="Yoshiki S."/>
            <person name="Yoshihara R."/>
            <person name="Yukawa K."/>
            <person name="Zhong H."/>
            <person name="Yano M."/>
            <person name="Yuan Q."/>
            <person name="Ouyang S."/>
            <person name="Liu J."/>
            <person name="Jones K.M."/>
            <person name="Gansberger K."/>
            <person name="Moffat K."/>
            <person name="Hill J."/>
            <person name="Bera J."/>
            <person name="Fadrosh D."/>
            <person name="Jin S."/>
            <person name="Johri S."/>
            <person name="Kim M."/>
            <person name="Overton L."/>
            <person name="Reardon M."/>
            <person name="Tsitrin T."/>
            <person name="Vuong H."/>
            <person name="Weaver B."/>
            <person name="Ciecko A."/>
            <person name="Tallon L."/>
            <person name="Jackson J."/>
            <person name="Pai G."/>
            <person name="Aken S.V."/>
            <person name="Utterback T."/>
            <person name="Reidmuller S."/>
            <person name="Feldblyum T."/>
            <person name="Hsiao J."/>
            <person name="Zismann V."/>
            <person name="Iobst S."/>
            <person name="de Vazeille A.R."/>
            <person name="Buell C.R."/>
            <person name="Ying K."/>
            <person name="Li Y."/>
            <person name="Lu T."/>
            <person name="Huang Y."/>
            <person name="Zhao Q."/>
            <person name="Feng Q."/>
            <person name="Zhang L."/>
            <person name="Zhu J."/>
            <person name="Weng Q."/>
            <person name="Mu J."/>
            <person name="Lu Y."/>
            <person name="Fan D."/>
            <person name="Liu Y."/>
            <person name="Guan J."/>
            <person name="Zhang Y."/>
            <person name="Yu S."/>
            <person name="Liu X."/>
            <person name="Zhang Y."/>
            <person name="Hong G."/>
            <person name="Han B."/>
            <person name="Choisne N."/>
            <person name="Demange N."/>
            <person name="Orjeda G."/>
            <person name="Samain S."/>
            <person name="Cattolico L."/>
            <person name="Pelletier E."/>
            <person name="Couloux A."/>
            <person name="Segurens B."/>
            <person name="Wincker P."/>
            <person name="D'Hont A."/>
            <person name="Scarpelli C."/>
            <person name="Weissenbach J."/>
            <person name="Salanoubat M."/>
            <person name="Quetier F."/>
            <person name="Yu Y."/>
            <person name="Kim H.R."/>
            <person name="Rambo T."/>
            <person name="Currie J."/>
            <person name="Collura K."/>
            <person name="Luo M."/>
            <person name="Yang T."/>
            <person name="Ammiraju J.S.S."/>
            <person name="Engler F."/>
            <person name="Soderlund C."/>
            <person name="Wing R.A."/>
            <person name="Palmer L.E."/>
            <person name="de la Bastide M."/>
            <person name="Spiegel L."/>
            <person name="Nascimento L."/>
            <person name="Zutavern T."/>
            <person name="O'Shaughnessy A."/>
            <person name="Dike S."/>
            <person name="Dedhia N."/>
            <person name="Preston R."/>
            <person name="Balija V."/>
            <person name="McCombie W.R."/>
            <person name="Chow T."/>
            <person name="Chen H."/>
            <person name="Chung M."/>
            <person name="Chen C."/>
            <person name="Shaw J."/>
            <person name="Wu H."/>
            <person name="Hsiao K."/>
            <person name="Chao Y."/>
            <person name="Chu M."/>
            <person name="Cheng C."/>
            <person name="Hour A."/>
            <person name="Lee P."/>
            <person name="Lin S."/>
            <person name="Lin Y."/>
            <person name="Liou J."/>
            <person name="Liu S."/>
            <person name="Hsing Y."/>
            <person name="Raghuvanshi S."/>
            <person name="Mohanty A."/>
            <person name="Bharti A.K."/>
            <person name="Gaur A."/>
            <person name="Gupta V."/>
            <person name="Kumar D."/>
            <person name="Ravi V."/>
            <person name="Vij S."/>
            <person name="Kapur A."/>
            <person name="Khurana P."/>
            <person name="Khurana P."/>
            <person name="Khurana J.P."/>
            <person name="Tyagi A.K."/>
            <person name="Gaikwad K."/>
            <person name="Singh A."/>
            <person name="Dalal V."/>
            <person name="Srivastava S."/>
            <person name="Dixit A."/>
            <person name="Pal A.K."/>
            <person name="Ghazi I.A."/>
            <person name="Yadav M."/>
            <person name="Pandit A."/>
            <person name="Bhargava A."/>
            <person name="Sureshbabu K."/>
            <person name="Batra K."/>
            <person name="Sharma T.R."/>
            <person name="Mohapatra T."/>
            <person name="Singh N.K."/>
            <person name="Messing J."/>
            <person name="Nelson A.B."/>
            <person name="Fuks G."/>
            <person name="Kavchok S."/>
            <person name="Keizer G."/>
            <person name="Linton E."/>
            <person name="Llaca V."/>
            <person name="Song R."/>
            <person name="Tanyolac B."/>
            <person name="Young S."/>
            <person name="Ho-Il K."/>
            <person name="Hahn J.H."/>
            <person name="Sangsakoo G."/>
            <person name="Vanavichit A."/>
            <person name="de Mattos Luiz.A.T."/>
            <person name="Zimmer P.D."/>
            <person name="Malone G."/>
            <person name="Dellagostin O."/>
            <person name="de Oliveira A.C."/>
            <person name="Bevan M."/>
            <person name="Bancroft I."/>
            <person name="Minx P."/>
            <person name="Cordum H."/>
            <person name="Wilson R."/>
            <person name="Cheng Z."/>
            <person name="Jin W."/>
            <person name="Jiang J."/>
            <person name="Leong S.A."/>
            <person name="Iwama H."/>
            <person name="Gojobori T."/>
            <person name="Itoh T."/>
            <person name="Niimura Y."/>
            <person name="Fujii Y."/>
            <person name="Habara T."/>
            <person name="Sakai H."/>
            <person name="Sato Y."/>
            <person name="Wilson G."/>
            <person name="Kumar K."/>
            <person name="McCouch S."/>
            <person name="Juretic N."/>
            <person name="Hoen D."/>
            <person name="Wright S."/>
            <person name="Bruskiewich R."/>
            <person name="Bureau T."/>
            <person name="Miyao A."/>
            <person name="Hirochika H."/>
            <person name="Nishikawa T."/>
            <person name="Kadowaki K."/>
            <person name="Sugiura M."/>
            <person name="Burr B."/>
            <person name="Sasaki T."/>
        </authorList>
    </citation>
    <scope>NUCLEOTIDE SEQUENCE [LARGE SCALE GENOMIC DNA]</scope>
    <source>
        <strain evidence="2">cv. Nipponbare</strain>
    </source>
</reference>
<reference evidence="1 2" key="3">
    <citation type="journal article" date="2013" name="Rice">
        <title>Improvement of the Oryza sativa Nipponbare reference genome using next generation sequence and optical map data.</title>
        <authorList>
            <person name="Kawahara Y."/>
            <person name="de la Bastide M."/>
            <person name="Hamilton J.P."/>
            <person name="Kanamori H."/>
            <person name="McCombie W.R."/>
            <person name="Ouyang S."/>
            <person name="Schwartz D.C."/>
            <person name="Tanaka T."/>
            <person name="Wu J."/>
            <person name="Zhou S."/>
            <person name="Childs K.L."/>
            <person name="Davidson R.M."/>
            <person name="Lin H."/>
            <person name="Quesada-Ocampo L."/>
            <person name="Vaillancourt B."/>
            <person name="Sakai H."/>
            <person name="Lee S.S."/>
            <person name="Kim J."/>
            <person name="Numa H."/>
            <person name="Itoh T."/>
            <person name="Buell C.R."/>
            <person name="Matsumoto T."/>
        </authorList>
    </citation>
    <scope>NUCLEOTIDE SEQUENCE [LARGE SCALE GENOMIC DNA]</scope>
    <source>
        <strain evidence="2">cv. Nipponbare</strain>
    </source>
</reference>
<dbReference type="AlphaFoldDB" id="A0A0P0VME9"/>
<evidence type="ECO:0000313" key="2">
    <source>
        <dbReference type="Proteomes" id="UP000059680"/>
    </source>
</evidence>
<dbReference type="Gramene" id="Os02t0646700-00">
    <property type="protein sequence ID" value="Os02t0646700-00"/>
    <property type="gene ID" value="Os02g0646700"/>
</dbReference>
<dbReference type="Proteomes" id="UP000059680">
    <property type="component" value="Chromosome 2"/>
</dbReference>
<keyword evidence="2" id="KW-1185">Reference proteome</keyword>
<dbReference type="InParanoid" id="A0A0P0VME9"/>
<accession>A0A0P0VME9</accession>
<proteinExistence type="predicted"/>
<reference evidence="1 2" key="2">
    <citation type="journal article" date="2013" name="Plant Cell Physiol.">
        <title>Rice Annotation Project Database (RAP-DB): an integrative and interactive database for rice genomics.</title>
        <authorList>
            <person name="Sakai H."/>
            <person name="Lee S.S."/>
            <person name="Tanaka T."/>
            <person name="Numa H."/>
            <person name="Kim J."/>
            <person name="Kawahara Y."/>
            <person name="Wakimoto H."/>
            <person name="Yang C.C."/>
            <person name="Iwamoto M."/>
            <person name="Abe T."/>
            <person name="Yamada Y."/>
            <person name="Muto A."/>
            <person name="Inokuchi H."/>
            <person name="Ikemura T."/>
            <person name="Matsumoto T."/>
            <person name="Sasaki T."/>
            <person name="Itoh T."/>
        </authorList>
    </citation>
    <scope>NUCLEOTIDE SEQUENCE [LARGE SCALE GENOMIC DNA]</scope>
    <source>
        <strain evidence="2">cv. Nipponbare</strain>
    </source>
</reference>
<evidence type="ECO:0000313" key="1">
    <source>
        <dbReference type="EMBL" id="BAS80030.1"/>
    </source>
</evidence>
<sequence>MRAMYSGSVKNLLSVDLSMKPDQEWCKLFLDKYVIDGNASLSCTSRPFRSDYPIHGYLTLPLTVKAVNDARAFRAKLKRDRRQVFRCFRHNDAPYTSITGEKDLVPSVLHELLSYLRPALYDLHGIGVQILRYVGGEERGG</sequence>
<organism evidence="1 2">
    <name type="scientific">Oryza sativa subsp. japonica</name>
    <name type="common">Rice</name>
    <dbReference type="NCBI Taxonomy" id="39947"/>
    <lineage>
        <taxon>Eukaryota</taxon>
        <taxon>Viridiplantae</taxon>
        <taxon>Streptophyta</taxon>
        <taxon>Embryophyta</taxon>
        <taxon>Tracheophyta</taxon>
        <taxon>Spermatophyta</taxon>
        <taxon>Magnoliopsida</taxon>
        <taxon>Liliopsida</taxon>
        <taxon>Poales</taxon>
        <taxon>Poaceae</taxon>
        <taxon>BOP clade</taxon>
        <taxon>Oryzoideae</taxon>
        <taxon>Oryzeae</taxon>
        <taxon>Oryzinae</taxon>
        <taxon>Oryza</taxon>
        <taxon>Oryza sativa</taxon>
    </lineage>
</organism>
<name>A0A0P0VME9_ORYSJ</name>